<protein>
    <submittedName>
        <fullName evidence="2">Uncharacterized protein</fullName>
    </submittedName>
</protein>
<dbReference type="Proteomes" id="UP000886595">
    <property type="component" value="Unassembled WGS sequence"/>
</dbReference>
<dbReference type="AlphaFoldDB" id="A0A8X8AXI8"/>
<sequence length="77" mass="8365">MVTPNGSTLLNAVKPNGLISQKDTWSLYPEGPIIDIVKATEVPVVQGTPQLRFTEISDSQAPAAPYNMHDQKHALHS</sequence>
<evidence type="ECO:0000256" key="1">
    <source>
        <dbReference type="SAM" id="MobiDB-lite"/>
    </source>
</evidence>
<accession>A0A8X8AXI8</accession>
<organism evidence="2 3">
    <name type="scientific">Brassica carinata</name>
    <name type="common">Ethiopian mustard</name>
    <name type="synonym">Abyssinian cabbage</name>
    <dbReference type="NCBI Taxonomy" id="52824"/>
    <lineage>
        <taxon>Eukaryota</taxon>
        <taxon>Viridiplantae</taxon>
        <taxon>Streptophyta</taxon>
        <taxon>Embryophyta</taxon>
        <taxon>Tracheophyta</taxon>
        <taxon>Spermatophyta</taxon>
        <taxon>Magnoliopsida</taxon>
        <taxon>eudicotyledons</taxon>
        <taxon>Gunneridae</taxon>
        <taxon>Pentapetalae</taxon>
        <taxon>rosids</taxon>
        <taxon>malvids</taxon>
        <taxon>Brassicales</taxon>
        <taxon>Brassicaceae</taxon>
        <taxon>Brassiceae</taxon>
        <taxon>Brassica</taxon>
    </lineage>
</organism>
<evidence type="ECO:0000313" key="2">
    <source>
        <dbReference type="EMBL" id="KAG2314467.1"/>
    </source>
</evidence>
<dbReference type="EMBL" id="JAAMPC010000004">
    <property type="protein sequence ID" value="KAG2314467.1"/>
    <property type="molecule type" value="Genomic_DNA"/>
</dbReference>
<reference evidence="2 3" key="1">
    <citation type="submission" date="2020-02" db="EMBL/GenBank/DDBJ databases">
        <authorList>
            <person name="Ma Q."/>
            <person name="Huang Y."/>
            <person name="Song X."/>
            <person name="Pei D."/>
        </authorList>
    </citation>
    <scope>NUCLEOTIDE SEQUENCE [LARGE SCALE GENOMIC DNA]</scope>
    <source>
        <strain evidence="2">Sxm20200214</strain>
        <tissue evidence="2">Leaf</tissue>
    </source>
</reference>
<keyword evidence="3" id="KW-1185">Reference proteome</keyword>
<proteinExistence type="predicted"/>
<evidence type="ECO:0000313" key="3">
    <source>
        <dbReference type="Proteomes" id="UP000886595"/>
    </source>
</evidence>
<comment type="caution">
    <text evidence="2">The sequence shown here is derived from an EMBL/GenBank/DDBJ whole genome shotgun (WGS) entry which is preliminary data.</text>
</comment>
<feature type="region of interest" description="Disordered" evidence="1">
    <location>
        <begin position="56"/>
        <end position="77"/>
    </location>
</feature>
<name>A0A8X8AXI8_BRACI</name>
<gene>
    <name evidence="2" type="ORF">Bca52824_017589</name>
</gene>